<feature type="compositionally biased region" description="Basic and acidic residues" evidence="1">
    <location>
        <begin position="360"/>
        <end position="372"/>
    </location>
</feature>
<protein>
    <submittedName>
        <fullName evidence="2">Uncharacterized protein</fullName>
    </submittedName>
</protein>
<sequence length="637" mass="69805">MERPVRSFKSFIRTTPPHPSETDKSLPSLPLTPAPWIPIHPDRELAHSRPTTSHSTLVRNPSVASWKAPAEWYNDNASEKSAHSLSSPTLAPRSFAPLIPEPSPGILGMETEPTAWLPPSAPPASRLLPIYERATANTDLGPPGTPPETPLPAPPARNQSSEIPSPPGHQRTNSPTSRNDKPQGQSLSRTDSDASTKEKAFASLGLDPSDPSQRGRKRTDRTYLRGKKLRALNKGSPLADDSWEDEDMDDKTRELSFSQDYHDLLADQYQEMNVRAQEVLSSGGAHQVYDSQIKDTKARPVQRGNDLVPRPLSWQKGSGHTTPRSRSRDKDVDESSGSGSKSKHNRLSALLTHRFGAPEVNKEDGISKERQHPKPKQSSSPEPDQALDDALRFSRFFPSSRPLRFGKKHKRNVSVKSSPEATSLPQPSPLIRLPGGLAVVRTHSPSPASKSDILSNKSPTSQHTRNSSQYGSDYSHTNSDHRSSCNSHISTSPATVPVAMRSAYRTSVGSSYSHRSSTTHPIPQKPPPPAPPPPPPVMPSPPMQAPTVSPKSVNQVRTEEKSAEHRYTPRFIEKARESRRRRATEARQDRLKRSIKVLGPTDPGVAQAGYVREGGRFEQSDSDVEGRVPGYMVGGTG</sequence>
<feature type="region of interest" description="Disordered" evidence="1">
    <location>
        <begin position="277"/>
        <end position="637"/>
    </location>
</feature>
<feature type="compositionally biased region" description="Basic and acidic residues" evidence="1">
    <location>
        <begin position="583"/>
        <end position="592"/>
    </location>
</feature>
<dbReference type="EMBL" id="WVTA01000007">
    <property type="protein sequence ID" value="KAK3208362.1"/>
    <property type="molecule type" value="Genomic_DNA"/>
</dbReference>
<feature type="compositionally biased region" description="Polar residues" evidence="1">
    <location>
        <begin position="484"/>
        <end position="494"/>
    </location>
</feature>
<evidence type="ECO:0000313" key="2">
    <source>
        <dbReference type="EMBL" id="KAK3208362.1"/>
    </source>
</evidence>
<feature type="compositionally biased region" description="Polar residues" evidence="1">
    <location>
        <begin position="315"/>
        <end position="324"/>
    </location>
</feature>
<accession>A0AAN6LYD9</accession>
<evidence type="ECO:0000256" key="1">
    <source>
        <dbReference type="SAM" id="MobiDB-lite"/>
    </source>
</evidence>
<feature type="compositionally biased region" description="Basic and acidic residues" evidence="1">
    <location>
        <begin position="190"/>
        <end position="200"/>
    </location>
</feature>
<organism evidence="2 3">
    <name type="scientific">Pseudopithomyces chartarum</name>
    <dbReference type="NCBI Taxonomy" id="1892770"/>
    <lineage>
        <taxon>Eukaryota</taxon>
        <taxon>Fungi</taxon>
        <taxon>Dikarya</taxon>
        <taxon>Ascomycota</taxon>
        <taxon>Pezizomycotina</taxon>
        <taxon>Dothideomycetes</taxon>
        <taxon>Pleosporomycetidae</taxon>
        <taxon>Pleosporales</taxon>
        <taxon>Massarineae</taxon>
        <taxon>Didymosphaeriaceae</taxon>
        <taxon>Pseudopithomyces</taxon>
    </lineage>
</organism>
<gene>
    <name evidence="2" type="ORF">GRF29_77g439289</name>
</gene>
<feature type="compositionally biased region" description="Polar residues" evidence="1">
    <location>
        <begin position="414"/>
        <end position="425"/>
    </location>
</feature>
<feature type="compositionally biased region" description="Polar residues" evidence="1">
    <location>
        <begin position="49"/>
        <end position="60"/>
    </location>
</feature>
<name>A0AAN6LYD9_9PLEO</name>
<dbReference type="AlphaFoldDB" id="A0AAN6LYD9"/>
<feature type="compositionally biased region" description="Polar residues" evidence="1">
    <location>
        <begin position="170"/>
        <end position="189"/>
    </location>
</feature>
<comment type="caution">
    <text evidence="2">The sequence shown here is derived from an EMBL/GenBank/DDBJ whole genome shotgun (WGS) entry which is preliminary data.</text>
</comment>
<keyword evidence="3" id="KW-1185">Reference proteome</keyword>
<feature type="compositionally biased region" description="Low complexity" evidence="1">
    <location>
        <begin position="113"/>
        <end position="129"/>
    </location>
</feature>
<feature type="compositionally biased region" description="Pro residues" evidence="1">
    <location>
        <begin position="143"/>
        <end position="155"/>
    </location>
</feature>
<feature type="region of interest" description="Disordered" evidence="1">
    <location>
        <begin position="77"/>
        <end position="255"/>
    </location>
</feature>
<feature type="compositionally biased region" description="Basic residues" evidence="1">
    <location>
        <begin position="404"/>
        <end position="413"/>
    </location>
</feature>
<feature type="compositionally biased region" description="Polar residues" evidence="1">
    <location>
        <begin position="547"/>
        <end position="556"/>
    </location>
</feature>
<feature type="compositionally biased region" description="Basic and acidic residues" evidence="1">
    <location>
        <begin position="557"/>
        <end position="576"/>
    </location>
</feature>
<reference evidence="2 3" key="1">
    <citation type="submission" date="2021-02" db="EMBL/GenBank/DDBJ databases">
        <title>Genome assembly of Pseudopithomyces chartarum.</title>
        <authorList>
            <person name="Jauregui R."/>
            <person name="Singh J."/>
            <person name="Voisey C."/>
        </authorList>
    </citation>
    <scope>NUCLEOTIDE SEQUENCE [LARGE SCALE GENOMIC DNA]</scope>
    <source>
        <strain evidence="2 3">AGR01</strain>
    </source>
</reference>
<feature type="region of interest" description="Disordered" evidence="1">
    <location>
        <begin position="1"/>
        <end position="60"/>
    </location>
</feature>
<feature type="compositionally biased region" description="Polar residues" evidence="1">
    <location>
        <begin position="504"/>
        <end position="520"/>
    </location>
</feature>
<proteinExistence type="predicted"/>
<feature type="compositionally biased region" description="Basic residues" evidence="1">
    <location>
        <begin position="214"/>
        <end position="231"/>
    </location>
</feature>
<feature type="compositionally biased region" description="Polar residues" evidence="1">
    <location>
        <begin position="443"/>
        <end position="477"/>
    </location>
</feature>
<dbReference type="Proteomes" id="UP001280581">
    <property type="component" value="Unassembled WGS sequence"/>
</dbReference>
<feature type="compositionally biased region" description="Pro residues" evidence="1">
    <location>
        <begin position="523"/>
        <end position="544"/>
    </location>
</feature>
<evidence type="ECO:0000313" key="3">
    <source>
        <dbReference type="Proteomes" id="UP001280581"/>
    </source>
</evidence>